<dbReference type="InterPro" id="IPR001732">
    <property type="entry name" value="UDP-Glc/GDP-Man_DH_N"/>
</dbReference>
<dbReference type="PIRSF" id="PIRSF500134">
    <property type="entry name" value="UDPglc_DH_bac"/>
    <property type="match status" value="1"/>
</dbReference>
<name>A0ABN0WLB9_9BACI</name>
<evidence type="ECO:0000256" key="1">
    <source>
        <dbReference type="ARBA" id="ARBA00004701"/>
    </source>
</evidence>
<comment type="catalytic activity">
    <reaction evidence="6 7">
        <text>UDP-alpha-D-glucose + 2 NAD(+) + H2O = UDP-alpha-D-glucuronate + 2 NADH + 3 H(+)</text>
        <dbReference type="Rhea" id="RHEA:23596"/>
        <dbReference type="ChEBI" id="CHEBI:15377"/>
        <dbReference type="ChEBI" id="CHEBI:15378"/>
        <dbReference type="ChEBI" id="CHEBI:57540"/>
        <dbReference type="ChEBI" id="CHEBI:57945"/>
        <dbReference type="ChEBI" id="CHEBI:58052"/>
        <dbReference type="ChEBI" id="CHEBI:58885"/>
        <dbReference type="EC" id="1.1.1.22"/>
    </reaction>
</comment>
<evidence type="ECO:0000256" key="3">
    <source>
        <dbReference type="ARBA" id="ARBA00012954"/>
    </source>
</evidence>
<dbReference type="InterPro" id="IPR036291">
    <property type="entry name" value="NAD(P)-bd_dom_sf"/>
</dbReference>
<evidence type="ECO:0000256" key="4">
    <source>
        <dbReference type="ARBA" id="ARBA00023002"/>
    </source>
</evidence>
<evidence type="ECO:0000313" key="10">
    <source>
        <dbReference type="Proteomes" id="UP001500782"/>
    </source>
</evidence>
<sequence>MDVCVIGAGYVGLTTSAVLADLGHDVTCVDKNKDRIEILNRGICPIYEPGLEELIQKNRSRLTFSDGVGEAIRQNSVIYICVGTPPMPDGSTNLSYILSVIDDLATYIQSPKTIVTKSTVPLGTNEMIGELLTQKGVDRKQFNLVSNPEFLREGTAVYDMFNPDKTVVGLEDGDSESLQVMKALYDGIESPFVVTTLNDAELIKFSANAFLATKISFINEIARICDRSNADITTVASTIGLDPRIGRHFLQAGLGYGGSCFPKDLSSLIHSATNKGIKPAILEAAQYVNDTQLDYYIEKIKENLEDLSSKKVAVLGIAFKPDTDDIRSSRSVLLIEKLEELGLDVVAFDPKAKLPPETLQRTTQVDSINGATKDADCIVIATDWPVFKSLDWKEVKKEMKGTLIVDGRNCIDPSEVRKHGLLYVGVGRI</sequence>
<accession>A0ABN0WLB9</accession>
<dbReference type="SUPFAM" id="SSF51735">
    <property type="entry name" value="NAD(P)-binding Rossmann-fold domains"/>
    <property type="match status" value="1"/>
</dbReference>
<dbReference type="InterPro" id="IPR014027">
    <property type="entry name" value="UDP-Glc/GDP-Man_DH_C"/>
</dbReference>
<dbReference type="InterPro" id="IPR008927">
    <property type="entry name" value="6-PGluconate_DH-like_C_sf"/>
</dbReference>
<protein>
    <recommendedName>
        <fullName evidence="3 7">UDP-glucose 6-dehydrogenase</fullName>
        <ecNumber evidence="3 7">1.1.1.22</ecNumber>
    </recommendedName>
</protein>
<dbReference type="InterPro" id="IPR017476">
    <property type="entry name" value="UDP-Glc/GDP-Man"/>
</dbReference>
<evidence type="ECO:0000256" key="5">
    <source>
        <dbReference type="ARBA" id="ARBA00023027"/>
    </source>
</evidence>
<dbReference type="Pfam" id="PF03720">
    <property type="entry name" value="UDPG_MGDP_dh_C"/>
    <property type="match status" value="1"/>
</dbReference>
<dbReference type="InterPro" id="IPR028357">
    <property type="entry name" value="UDPglc_DH_bac"/>
</dbReference>
<dbReference type="Gene3D" id="1.20.5.100">
    <property type="entry name" value="Cytochrome c1, transmembrane anchor, C-terminal"/>
    <property type="match status" value="1"/>
</dbReference>
<keyword evidence="5 7" id="KW-0520">NAD</keyword>
<dbReference type="Pfam" id="PF00984">
    <property type="entry name" value="UDPG_MGDP_dh"/>
    <property type="match status" value="1"/>
</dbReference>
<dbReference type="NCBIfam" id="TIGR03026">
    <property type="entry name" value="NDP-sugDHase"/>
    <property type="match status" value="1"/>
</dbReference>
<dbReference type="PANTHER" id="PTHR43750">
    <property type="entry name" value="UDP-GLUCOSE 6-DEHYDROGENASE TUAD"/>
    <property type="match status" value="1"/>
</dbReference>
<proteinExistence type="inferred from homology"/>
<feature type="domain" description="UDP-glucose/GDP-mannose dehydrogenase C-terminal" evidence="8">
    <location>
        <begin position="313"/>
        <end position="413"/>
    </location>
</feature>
<dbReference type="EMBL" id="BAAADJ010000058">
    <property type="protein sequence ID" value="GAA0340650.1"/>
    <property type="molecule type" value="Genomic_DNA"/>
</dbReference>
<dbReference type="RefSeq" id="WP_343801568.1">
    <property type="nucleotide sequence ID" value="NZ_BAAADJ010000058.1"/>
</dbReference>
<keyword evidence="10" id="KW-1185">Reference proteome</keyword>
<dbReference type="SUPFAM" id="SSF52413">
    <property type="entry name" value="UDP-glucose/GDP-mannose dehydrogenase C-terminal domain"/>
    <property type="match status" value="1"/>
</dbReference>
<evidence type="ECO:0000313" key="9">
    <source>
        <dbReference type="EMBL" id="GAA0340650.1"/>
    </source>
</evidence>
<evidence type="ECO:0000256" key="6">
    <source>
        <dbReference type="ARBA" id="ARBA00047473"/>
    </source>
</evidence>
<dbReference type="PIRSF" id="PIRSF000124">
    <property type="entry name" value="UDPglc_GDPman_dh"/>
    <property type="match status" value="1"/>
</dbReference>
<keyword evidence="4 7" id="KW-0560">Oxidoreductase</keyword>
<dbReference type="Proteomes" id="UP001500782">
    <property type="component" value="Unassembled WGS sequence"/>
</dbReference>
<dbReference type="PANTHER" id="PTHR43750:SF3">
    <property type="entry name" value="UDP-GLUCOSE 6-DEHYDROGENASE TUAD"/>
    <property type="match status" value="1"/>
</dbReference>
<dbReference type="InterPro" id="IPR014026">
    <property type="entry name" value="UDP-Glc/GDP-Man_DH_dimer"/>
</dbReference>
<comment type="similarity">
    <text evidence="2 7">Belongs to the UDP-glucose/GDP-mannose dehydrogenase family.</text>
</comment>
<comment type="pathway">
    <text evidence="1">Nucleotide-sugar biosynthesis; UDP-alpha-D-glucuronate biosynthesis; UDP-alpha-D-glucuronate from UDP-alpha-D-glucose: step 1/1.</text>
</comment>
<reference evidence="9 10" key="1">
    <citation type="journal article" date="2019" name="Int. J. Syst. Evol. Microbiol.">
        <title>The Global Catalogue of Microorganisms (GCM) 10K type strain sequencing project: providing services to taxonomists for standard genome sequencing and annotation.</title>
        <authorList>
            <consortium name="The Broad Institute Genomics Platform"/>
            <consortium name="The Broad Institute Genome Sequencing Center for Infectious Disease"/>
            <person name="Wu L."/>
            <person name="Ma J."/>
        </authorList>
    </citation>
    <scope>NUCLEOTIDE SEQUENCE [LARGE SCALE GENOMIC DNA]</scope>
    <source>
        <strain evidence="9 10">JCM 9731</strain>
    </source>
</reference>
<dbReference type="SMART" id="SM00984">
    <property type="entry name" value="UDPG_MGDP_dh_C"/>
    <property type="match status" value="1"/>
</dbReference>
<evidence type="ECO:0000256" key="7">
    <source>
        <dbReference type="PIRNR" id="PIRNR000124"/>
    </source>
</evidence>
<dbReference type="Pfam" id="PF03721">
    <property type="entry name" value="UDPG_MGDP_dh_N"/>
    <property type="match status" value="1"/>
</dbReference>
<dbReference type="InterPro" id="IPR036220">
    <property type="entry name" value="UDP-Glc/GDP-Man_DH_C_sf"/>
</dbReference>
<dbReference type="Gene3D" id="3.40.50.720">
    <property type="entry name" value="NAD(P)-binding Rossmann-like Domain"/>
    <property type="match status" value="2"/>
</dbReference>
<dbReference type="SUPFAM" id="SSF48179">
    <property type="entry name" value="6-phosphogluconate dehydrogenase C-terminal domain-like"/>
    <property type="match status" value="1"/>
</dbReference>
<evidence type="ECO:0000256" key="2">
    <source>
        <dbReference type="ARBA" id="ARBA00006601"/>
    </source>
</evidence>
<comment type="caution">
    <text evidence="9">The sequence shown here is derived from an EMBL/GenBank/DDBJ whole genome shotgun (WGS) entry which is preliminary data.</text>
</comment>
<gene>
    <name evidence="9" type="ORF">GCM10008967_33710</name>
</gene>
<organism evidence="9 10">
    <name type="scientific">Bacillus carboniphilus</name>
    <dbReference type="NCBI Taxonomy" id="86663"/>
    <lineage>
        <taxon>Bacteria</taxon>
        <taxon>Bacillati</taxon>
        <taxon>Bacillota</taxon>
        <taxon>Bacilli</taxon>
        <taxon>Bacillales</taxon>
        <taxon>Bacillaceae</taxon>
        <taxon>Bacillus</taxon>
    </lineage>
</organism>
<evidence type="ECO:0000259" key="8">
    <source>
        <dbReference type="SMART" id="SM00984"/>
    </source>
</evidence>
<dbReference type="EC" id="1.1.1.22" evidence="3 7"/>